<name>A0A3Q8I2N8_9BACT</name>
<feature type="chain" id="PRO_5018793378" description="Imelysin-like domain-containing protein" evidence="3">
    <location>
        <begin position="21"/>
        <end position="393"/>
    </location>
</feature>
<protein>
    <recommendedName>
        <fullName evidence="4">Imelysin-like domain-containing protein</fullName>
    </recommendedName>
</protein>
<dbReference type="InterPro" id="IPR018976">
    <property type="entry name" value="Imelysin-like"/>
</dbReference>
<organism evidence="5">
    <name type="scientific">Pseudenhygromyxa salsuginis</name>
    <dbReference type="NCBI Taxonomy" id="442868"/>
    <lineage>
        <taxon>Bacteria</taxon>
        <taxon>Pseudomonadati</taxon>
        <taxon>Myxococcota</taxon>
        <taxon>Polyangia</taxon>
        <taxon>Nannocystales</taxon>
        <taxon>Nannocystaceae</taxon>
        <taxon>Pseudenhygromyxa</taxon>
    </lineage>
</organism>
<dbReference type="PROSITE" id="PS51257">
    <property type="entry name" value="PROKAR_LIPOPROTEIN"/>
    <property type="match status" value="1"/>
</dbReference>
<feature type="domain" description="Imelysin-like" evidence="4">
    <location>
        <begin position="49"/>
        <end position="377"/>
    </location>
</feature>
<dbReference type="AlphaFoldDB" id="A0A3Q8I2N8"/>
<evidence type="ECO:0000256" key="1">
    <source>
        <dbReference type="ARBA" id="ARBA00004196"/>
    </source>
</evidence>
<evidence type="ECO:0000256" key="3">
    <source>
        <dbReference type="SAM" id="SignalP"/>
    </source>
</evidence>
<dbReference type="InterPro" id="IPR038352">
    <property type="entry name" value="Imelysin_sf"/>
</dbReference>
<accession>A0A3Q8I2N8</accession>
<dbReference type="CDD" id="cd14657">
    <property type="entry name" value="Imelysin_IrpA-like"/>
    <property type="match status" value="1"/>
</dbReference>
<comment type="subcellular location">
    <subcellularLocation>
        <location evidence="1">Cell envelope</location>
    </subcellularLocation>
</comment>
<sequence>MLLRPRSRLRPITVLALALAACSPTEEGPAPLSADEVAPVADTYADIVAATYADCRSSAETLRDAVDAFVAAPSEDGLVAARQAWLDAREFYGQSEAFRFYDGPIDDPVDGPEPLLNAWPMDEAYVDYVEGMPDAGIINDLATYPTIDADLIISLNEAGGETNIASGYHVIEFLLWGQDLSADGPGDRPHTDYVTDGSGTAMNQDRRGAYLQVATHLLVEHFEGLEAEWAGSYGSAFAAAEPQEILRRMLLSLGSLSGAELAGERMEVALETRDQEDEHSCFSDNTHRDIVTDILGMQNVYLGRYSSGHAGGSSVSGASIYDLVAARDQALADRLRDELAASLAAAEAIPAPFDRAIIDQPETVEATIDALRTQADTIVEVAALFDINLALES</sequence>
<evidence type="ECO:0000259" key="4">
    <source>
        <dbReference type="Pfam" id="PF09375"/>
    </source>
</evidence>
<feature type="signal peptide" evidence="3">
    <location>
        <begin position="1"/>
        <end position="20"/>
    </location>
</feature>
<evidence type="ECO:0000313" key="5">
    <source>
        <dbReference type="EMBL" id="AYM53141.1"/>
    </source>
</evidence>
<proteinExistence type="predicted"/>
<reference evidence="5" key="1">
    <citation type="journal article" date="2018" name="J. Ind. Microbiol. Biotechnol.">
        <title>Genome mining reveals uncommon alkylpyrones as type III PKS products from myxobacteria.</title>
        <authorList>
            <person name="Hug J.J."/>
            <person name="Panter F."/>
            <person name="Krug D."/>
            <person name="Muller R."/>
        </authorList>
    </citation>
    <scope>NUCLEOTIDE SEQUENCE</scope>
    <source>
        <strain evidence="5">MNa10638</strain>
    </source>
</reference>
<dbReference type="Pfam" id="PF09375">
    <property type="entry name" value="Peptidase_M75"/>
    <property type="match status" value="1"/>
</dbReference>
<evidence type="ECO:0000256" key="2">
    <source>
        <dbReference type="ARBA" id="ARBA00022729"/>
    </source>
</evidence>
<dbReference type="EMBL" id="MH908895">
    <property type="protein sequence ID" value="AYM53141.1"/>
    <property type="molecule type" value="Genomic_DNA"/>
</dbReference>
<keyword evidence="2 3" id="KW-0732">Signal</keyword>
<dbReference type="Gene3D" id="1.20.1420.20">
    <property type="entry name" value="M75 peptidase, HXXE motif"/>
    <property type="match status" value="1"/>
</dbReference>
<dbReference type="GO" id="GO:0030313">
    <property type="term" value="C:cell envelope"/>
    <property type="evidence" value="ECO:0007669"/>
    <property type="project" value="UniProtKB-SubCell"/>
</dbReference>